<sequence length="103" mass="11750">MHDQFSLDDLWLSFLAMIYSNVSKARRVAFSIGRTREVSFPPCHMIRSQRPKAILGRGRQKKPNLVREANQVIKPSTLPIMSLVIYLCYPANIEKAAAFSRAE</sequence>
<dbReference type="EMBL" id="JQ002659">
    <property type="protein sequence ID" value="AEV55811.1"/>
    <property type="molecule type" value="Genomic_DNA"/>
</dbReference>
<reference evidence="1" key="1">
    <citation type="journal article" date="2012" name="PLoS ONE">
        <title>The Mitochondrial Genome of the Lycophyte Huperzia squarrosa: The Most Archaic Form in Vascular Plants.</title>
        <authorList>
            <person name="Liu Y."/>
            <person name="Wang B."/>
            <person name="Cui P."/>
            <person name="Li L."/>
            <person name="Xue J.Y."/>
            <person name="Yu J."/>
            <person name="Qiu Y.L."/>
        </authorList>
    </citation>
    <scope>NUCLEOTIDE SEQUENCE</scope>
</reference>
<accession>H9M8A4</accession>
<proteinExistence type="predicted"/>
<dbReference type="RefSeq" id="YP_006234387.1">
    <property type="nucleotide sequence ID" value="NC_017755.1"/>
</dbReference>
<protein>
    <submittedName>
        <fullName evidence="1">Uncharacterized protein</fullName>
    </submittedName>
</protein>
<gene>
    <name evidence="1" type="primary">ORF103_2</name>
    <name evidence="1" type="ORF">HusqMp148</name>
</gene>
<geneLocation type="mitochondrion" evidence="1"/>
<name>H9M8A4_PHLSQ</name>
<organism evidence="1">
    <name type="scientific">Phlegmariurus squarrosus</name>
    <name type="common">Rock tassel fern</name>
    <name type="synonym">Lycopodium squarrosum</name>
    <dbReference type="NCBI Taxonomy" id="73615"/>
    <lineage>
        <taxon>Eukaryota</taxon>
        <taxon>Viridiplantae</taxon>
        <taxon>Streptophyta</taxon>
        <taxon>Embryophyta</taxon>
        <taxon>Tracheophyta</taxon>
        <taxon>Lycopodiopsida</taxon>
        <taxon>Lycopodiales</taxon>
        <taxon>Lycopodiaceae</taxon>
        <taxon>Huperzioideae</taxon>
        <taxon>Phlegmariurus</taxon>
    </lineage>
</organism>
<dbReference type="GeneID" id="12354444"/>
<evidence type="ECO:0000313" key="1">
    <source>
        <dbReference type="EMBL" id="AEV55811.1"/>
    </source>
</evidence>
<keyword evidence="1" id="KW-0496">Mitochondrion</keyword>
<dbReference type="AlphaFoldDB" id="H9M8A4"/>